<evidence type="ECO:0000256" key="1">
    <source>
        <dbReference type="ARBA" id="ARBA00006464"/>
    </source>
</evidence>
<organism evidence="4 5">
    <name type="scientific">Xylanibacter ruminicola</name>
    <name type="common">Prevotella ruminicola</name>
    <dbReference type="NCBI Taxonomy" id="839"/>
    <lineage>
        <taxon>Bacteria</taxon>
        <taxon>Pseudomonadati</taxon>
        <taxon>Bacteroidota</taxon>
        <taxon>Bacteroidia</taxon>
        <taxon>Bacteroidales</taxon>
        <taxon>Prevotellaceae</taxon>
        <taxon>Xylanibacter</taxon>
    </lineage>
</organism>
<dbReference type="InterPro" id="IPR003362">
    <property type="entry name" value="Bact_transf"/>
</dbReference>
<sequence>MSKRVFDIVCSVIGLIVLFPLNLLIVVILKIFQGDPVFFTQERIGRGGKSFNIYKFRSMRQDSEQEGQPRLAKKNDDRETSIGRFLRKHHIDELPQLWNVLKGDMSIVGPRPERQYYIDQIVKENPKYVELYQIRPGLTSYATLYNGYTDNMEKMLKRLNLDLYYMVHQSFWGDMKIIAETVKIIFFGGN</sequence>
<feature type="transmembrane region" description="Helical" evidence="2">
    <location>
        <begin position="12"/>
        <end position="32"/>
    </location>
</feature>
<dbReference type="PANTHER" id="PTHR30576">
    <property type="entry name" value="COLANIC BIOSYNTHESIS UDP-GLUCOSE LIPID CARRIER TRANSFERASE"/>
    <property type="match status" value="1"/>
</dbReference>
<keyword evidence="2" id="KW-0472">Membrane</keyword>
<evidence type="ECO:0000256" key="2">
    <source>
        <dbReference type="SAM" id="Phobius"/>
    </source>
</evidence>
<dbReference type="OrthoDB" id="9808602at2"/>
<proteinExistence type="inferred from homology"/>
<evidence type="ECO:0000313" key="5">
    <source>
        <dbReference type="Proteomes" id="UP000182257"/>
    </source>
</evidence>
<feature type="domain" description="Bacterial sugar transferase" evidence="3">
    <location>
        <begin position="3"/>
        <end position="186"/>
    </location>
</feature>
<keyword evidence="4" id="KW-0808">Transferase</keyword>
<keyword evidence="2" id="KW-0812">Transmembrane</keyword>
<protein>
    <submittedName>
        <fullName evidence="4">Sugar transferase involved in LPS biosynthesis (Colanic, teichoic acid)</fullName>
    </submittedName>
</protein>
<evidence type="ECO:0000259" key="3">
    <source>
        <dbReference type="Pfam" id="PF02397"/>
    </source>
</evidence>
<gene>
    <name evidence="4" type="ORF">SAMN05216462_1772</name>
</gene>
<dbReference type="PANTHER" id="PTHR30576:SF0">
    <property type="entry name" value="UNDECAPRENYL-PHOSPHATE N-ACETYLGALACTOSAMINYL 1-PHOSPHATE TRANSFERASE-RELATED"/>
    <property type="match status" value="1"/>
</dbReference>
<accession>A0A1H4C524</accession>
<evidence type="ECO:0000313" key="4">
    <source>
        <dbReference type="EMBL" id="SEA55454.1"/>
    </source>
</evidence>
<comment type="similarity">
    <text evidence="1">Belongs to the bacterial sugar transferase family.</text>
</comment>
<name>A0A1H4C524_XYLRU</name>
<dbReference type="RefSeq" id="WP_074761132.1">
    <property type="nucleotide sequence ID" value="NZ_FNRF01000003.1"/>
</dbReference>
<keyword evidence="2" id="KW-1133">Transmembrane helix</keyword>
<dbReference type="Proteomes" id="UP000182257">
    <property type="component" value="Unassembled WGS sequence"/>
</dbReference>
<reference evidence="4 5" key="1">
    <citation type="submission" date="2016-10" db="EMBL/GenBank/DDBJ databases">
        <authorList>
            <person name="de Groot N.N."/>
        </authorList>
    </citation>
    <scope>NUCLEOTIDE SEQUENCE [LARGE SCALE GENOMIC DNA]</scope>
    <source>
        <strain evidence="4 5">D31d</strain>
    </source>
</reference>
<dbReference type="EMBL" id="FNRF01000003">
    <property type="protein sequence ID" value="SEA55454.1"/>
    <property type="molecule type" value="Genomic_DNA"/>
</dbReference>
<dbReference type="AlphaFoldDB" id="A0A1H4C524"/>
<dbReference type="Pfam" id="PF02397">
    <property type="entry name" value="Bac_transf"/>
    <property type="match status" value="1"/>
</dbReference>
<dbReference type="GO" id="GO:0016780">
    <property type="term" value="F:phosphotransferase activity, for other substituted phosphate groups"/>
    <property type="evidence" value="ECO:0007669"/>
    <property type="project" value="TreeGrafter"/>
</dbReference>